<evidence type="ECO:0000313" key="2">
    <source>
        <dbReference type="EMBL" id="ANH80704.1"/>
    </source>
</evidence>
<dbReference type="GO" id="GO:0043165">
    <property type="term" value="P:Gram-negative-bacterium-type cell outer membrane assembly"/>
    <property type="evidence" value="ECO:0007669"/>
    <property type="project" value="InterPro"/>
</dbReference>
<feature type="transmembrane region" description="Helical" evidence="1">
    <location>
        <begin position="6"/>
        <end position="24"/>
    </location>
</feature>
<dbReference type="STRING" id="1176587.A8C56_06685"/>
<dbReference type="Proteomes" id="UP000077667">
    <property type="component" value="Chromosome"/>
</dbReference>
<reference evidence="2 3" key="1">
    <citation type="submission" date="2016-05" db="EMBL/GenBank/DDBJ databases">
        <title>Niabella ginsenosidivorans BS26 whole genome sequencing.</title>
        <authorList>
            <person name="Im W.T."/>
            <person name="Siddiqi M.Z."/>
        </authorList>
    </citation>
    <scope>NUCLEOTIDE SEQUENCE [LARGE SCALE GENOMIC DNA]</scope>
    <source>
        <strain evidence="2 3">BS26</strain>
    </source>
</reference>
<sequence>MILKNYKGFFFLVTILIMLVLAFVQTGCKVYRFKDVSIPDTIKVVKVNMIQNKASYVNPNLAPKLTDALKQKIVSQTKMTQTNGDDADWEISCTITTYSFSTSGISNQRVNTNRLNVGIHIEINDKRAQKVNKYDVSRSFDYDGSMALQQAEQSLESDMLKSLTDDIFNRIFSNW</sequence>
<proteinExistence type="predicted"/>
<name>A0A1A9I2A2_9BACT</name>
<dbReference type="GO" id="GO:0019867">
    <property type="term" value="C:outer membrane"/>
    <property type="evidence" value="ECO:0007669"/>
    <property type="project" value="InterPro"/>
</dbReference>
<organism evidence="2 3">
    <name type="scientific">Niabella ginsenosidivorans</name>
    <dbReference type="NCBI Taxonomy" id="1176587"/>
    <lineage>
        <taxon>Bacteria</taxon>
        <taxon>Pseudomonadati</taxon>
        <taxon>Bacteroidota</taxon>
        <taxon>Chitinophagia</taxon>
        <taxon>Chitinophagales</taxon>
        <taxon>Chitinophagaceae</taxon>
        <taxon>Niabella</taxon>
    </lineage>
</organism>
<dbReference type="RefSeq" id="WP_067753649.1">
    <property type="nucleotide sequence ID" value="NZ_CP015772.1"/>
</dbReference>
<dbReference type="KEGG" id="nia:A8C56_06685"/>
<dbReference type="Gene3D" id="3.30.160.150">
    <property type="entry name" value="Lipoprotein like domain"/>
    <property type="match status" value="1"/>
</dbReference>
<dbReference type="OrthoDB" id="9790776at2"/>
<dbReference type="EMBL" id="CP015772">
    <property type="protein sequence ID" value="ANH80704.1"/>
    <property type="molecule type" value="Genomic_DNA"/>
</dbReference>
<dbReference type="Pfam" id="PF04390">
    <property type="entry name" value="LptE"/>
    <property type="match status" value="1"/>
</dbReference>
<evidence type="ECO:0000256" key="1">
    <source>
        <dbReference type="SAM" id="Phobius"/>
    </source>
</evidence>
<evidence type="ECO:0008006" key="4">
    <source>
        <dbReference type="Google" id="ProtNLM"/>
    </source>
</evidence>
<dbReference type="InterPro" id="IPR007485">
    <property type="entry name" value="LPS_assembly_LptE"/>
</dbReference>
<protein>
    <recommendedName>
        <fullName evidence="4">Lipopolysaccharide-assembly</fullName>
    </recommendedName>
</protein>
<keyword evidence="1" id="KW-1133">Transmembrane helix</keyword>
<keyword evidence="1" id="KW-0812">Transmembrane</keyword>
<accession>A0A1A9I2A2</accession>
<evidence type="ECO:0000313" key="3">
    <source>
        <dbReference type="Proteomes" id="UP000077667"/>
    </source>
</evidence>
<dbReference type="AlphaFoldDB" id="A0A1A9I2A2"/>
<gene>
    <name evidence="2" type="ORF">A8C56_06685</name>
</gene>
<keyword evidence="3" id="KW-1185">Reference proteome</keyword>
<keyword evidence="1" id="KW-0472">Membrane</keyword>